<evidence type="ECO:0000313" key="3">
    <source>
        <dbReference type="Proteomes" id="UP000006591"/>
    </source>
</evidence>
<organism evidence="2">
    <name type="scientific">Oryza nivara</name>
    <name type="common">Indian wild rice</name>
    <name type="synonym">Oryza sativa f. spontanea</name>
    <dbReference type="NCBI Taxonomy" id="4536"/>
    <lineage>
        <taxon>Eukaryota</taxon>
        <taxon>Viridiplantae</taxon>
        <taxon>Streptophyta</taxon>
        <taxon>Embryophyta</taxon>
        <taxon>Tracheophyta</taxon>
        <taxon>Spermatophyta</taxon>
        <taxon>Magnoliopsida</taxon>
        <taxon>Liliopsida</taxon>
        <taxon>Poales</taxon>
        <taxon>Poaceae</taxon>
        <taxon>BOP clade</taxon>
        <taxon>Oryzoideae</taxon>
        <taxon>Oryzeae</taxon>
        <taxon>Oryzinae</taxon>
        <taxon>Oryza</taxon>
    </lineage>
</organism>
<protein>
    <recommendedName>
        <fullName evidence="4">DUF834 domain-containing protein</fullName>
    </recommendedName>
</protein>
<feature type="compositionally biased region" description="Basic and acidic residues" evidence="1">
    <location>
        <begin position="1"/>
        <end position="21"/>
    </location>
</feature>
<reference evidence="2" key="2">
    <citation type="submission" date="2018-04" db="EMBL/GenBank/DDBJ databases">
        <title>OnivRS2 (Oryza nivara Reference Sequence Version 2).</title>
        <authorList>
            <person name="Zhang J."/>
            <person name="Kudrna D."/>
            <person name="Lee S."/>
            <person name="Talag J."/>
            <person name="Rajasekar S."/>
            <person name="Welchert J."/>
            <person name="Hsing Y.-I."/>
            <person name="Wing R.A."/>
        </authorList>
    </citation>
    <scope>NUCLEOTIDE SEQUENCE [LARGE SCALE GENOMIC DNA]</scope>
    <source>
        <strain evidence="2">SL10</strain>
    </source>
</reference>
<dbReference type="AlphaFoldDB" id="A0A0E0I6F2"/>
<evidence type="ECO:0000313" key="2">
    <source>
        <dbReference type="EnsemblPlants" id="ONIVA08G00660.1"/>
    </source>
</evidence>
<name>A0A0E0I6F2_ORYNI</name>
<feature type="region of interest" description="Disordered" evidence="1">
    <location>
        <begin position="1"/>
        <end position="35"/>
    </location>
</feature>
<evidence type="ECO:0000256" key="1">
    <source>
        <dbReference type="SAM" id="MobiDB-lite"/>
    </source>
</evidence>
<dbReference type="Gramene" id="ONIVA08G00660.1">
    <property type="protein sequence ID" value="ONIVA08G00660.1"/>
    <property type="gene ID" value="ONIVA08G00660"/>
</dbReference>
<evidence type="ECO:0008006" key="4">
    <source>
        <dbReference type="Google" id="ProtNLM"/>
    </source>
</evidence>
<sequence>MPQRRADWRRREREVAGEGGKKRPPRTVGLSADKTGGERVAVAAMEEAMGGGAGEEQHKRTTSTTTISNR</sequence>
<accession>A0A0E0I6F2</accession>
<dbReference type="HOGENOM" id="CLU_2762166_0_0_1"/>
<dbReference type="EnsemblPlants" id="ONIVA08G00660.1">
    <property type="protein sequence ID" value="ONIVA08G00660.1"/>
    <property type="gene ID" value="ONIVA08G00660"/>
</dbReference>
<proteinExistence type="predicted"/>
<feature type="region of interest" description="Disordered" evidence="1">
    <location>
        <begin position="48"/>
        <end position="70"/>
    </location>
</feature>
<keyword evidence="3" id="KW-1185">Reference proteome</keyword>
<reference evidence="2" key="1">
    <citation type="submission" date="2015-04" db="UniProtKB">
        <authorList>
            <consortium name="EnsemblPlants"/>
        </authorList>
    </citation>
    <scope>IDENTIFICATION</scope>
    <source>
        <strain evidence="2">SL10</strain>
    </source>
</reference>
<dbReference type="Proteomes" id="UP000006591">
    <property type="component" value="Chromosome 8"/>
</dbReference>